<sequence>MSLGLNSKRWKHSLNIYRKQLPCPAIEHSVTLSAQPSAHVDRSVAINSKLLSGRTDFWTKIELGKGTGDGARTRDRRVPADLRTDSLSTVPLTYHSKTANTRKMYLKQQQCSNNNKIHNSSNNTIKQQQ</sequence>
<reference evidence="1 2" key="1">
    <citation type="journal article" date="2021" name="Elife">
        <title>Chloroplast acquisition without the gene transfer in kleptoplastic sea slugs, Plakobranchus ocellatus.</title>
        <authorList>
            <person name="Maeda T."/>
            <person name="Takahashi S."/>
            <person name="Yoshida T."/>
            <person name="Shimamura S."/>
            <person name="Takaki Y."/>
            <person name="Nagai Y."/>
            <person name="Toyoda A."/>
            <person name="Suzuki Y."/>
            <person name="Arimoto A."/>
            <person name="Ishii H."/>
            <person name="Satoh N."/>
            <person name="Nishiyama T."/>
            <person name="Hasebe M."/>
            <person name="Maruyama T."/>
            <person name="Minagawa J."/>
            <person name="Obokata J."/>
            <person name="Shigenobu S."/>
        </authorList>
    </citation>
    <scope>NUCLEOTIDE SEQUENCE [LARGE SCALE GENOMIC DNA]</scope>
</reference>
<evidence type="ECO:0000313" key="1">
    <source>
        <dbReference type="EMBL" id="GFO28711.1"/>
    </source>
</evidence>
<evidence type="ECO:0000313" key="2">
    <source>
        <dbReference type="Proteomes" id="UP000735302"/>
    </source>
</evidence>
<accession>A0AAV4CBI8</accession>
<dbReference type="Proteomes" id="UP000735302">
    <property type="component" value="Unassembled WGS sequence"/>
</dbReference>
<protein>
    <submittedName>
        <fullName evidence="1">Uncharacterized protein</fullName>
    </submittedName>
</protein>
<name>A0AAV4CBI8_9GAST</name>
<proteinExistence type="predicted"/>
<dbReference type="AlphaFoldDB" id="A0AAV4CBI8"/>
<organism evidence="1 2">
    <name type="scientific">Plakobranchus ocellatus</name>
    <dbReference type="NCBI Taxonomy" id="259542"/>
    <lineage>
        <taxon>Eukaryota</taxon>
        <taxon>Metazoa</taxon>
        <taxon>Spiralia</taxon>
        <taxon>Lophotrochozoa</taxon>
        <taxon>Mollusca</taxon>
        <taxon>Gastropoda</taxon>
        <taxon>Heterobranchia</taxon>
        <taxon>Euthyneura</taxon>
        <taxon>Panpulmonata</taxon>
        <taxon>Sacoglossa</taxon>
        <taxon>Placobranchoidea</taxon>
        <taxon>Plakobranchidae</taxon>
        <taxon>Plakobranchus</taxon>
    </lineage>
</organism>
<dbReference type="EMBL" id="BLXT01006082">
    <property type="protein sequence ID" value="GFO28711.1"/>
    <property type="molecule type" value="Genomic_DNA"/>
</dbReference>
<gene>
    <name evidence="1" type="ORF">PoB_005521600</name>
</gene>
<comment type="caution">
    <text evidence="1">The sequence shown here is derived from an EMBL/GenBank/DDBJ whole genome shotgun (WGS) entry which is preliminary data.</text>
</comment>
<keyword evidence="2" id="KW-1185">Reference proteome</keyword>